<dbReference type="GeneID" id="96230463"/>
<keyword evidence="7 13" id="KW-0418">Kinase</keyword>
<feature type="transmembrane region" description="Helical" evidence="11">
    <location>
        <begin position="12"/>
        <end position="32"/>
    </location>
</feature>
<evidence type="ECO:0000256" key="2">
    <source>
        <dbReference type="ARBA" id="ARBA00004651"/>
    </source>
</evidence>
<dbReference type="GO" id="GO:0005886">
    <property type="term" value="C:plasma membrane"/>
    <property type="evidence" value="ECO:0007669"/>
    <property type="project" value="UniProtKB-SubCell"/>
</dbReference>
<dbReference type="GO" id="GO:0000155">
    <property type="term" value="F:phosphorelay sensor kinase activity"/>
    <property type="evidence" value="ECO:0007669"/>
    <property type="project" value="InterPro"/>
</dbReference>
<dbReference type="InterPro" id="IPR050351">
    <property type="entry name" value="BphY/WalK/GraS-like"/>
</dbReference>
<reference evidence="13 14" key="1">
    <citation type="submission" date="2015-09" db="EMBL/GenBank/DDBJ databases">
        <authorList>
            <consortium name="Pathogen Informatics"/>
        </authorList>
    </citation>
    <scope>NUCLEOTIDE SEQUENCE [LARGE SCALE GENOMIC DNA]</scope>
    <source>
        <strain evidence="13 14">2789STDY5834921</strain>
    </source>
</reference>
<keyword evidence="10 11" id="KW-0472">Membrane</keyword>
<evidence type="ECO:0000256" key="10">
    <source>
        <dbReference type="ARBA" id="ARBA00023136"/>
    </source>
</evidence>
<protein>
    <recommendedName>
        <fullName evidence="3">histidine kinase</fullName>
        <ecNumber evidence="3">2.7.13.3</ecNumber>
    </recommendedName>
</protein>
<evidence type="ECO:0000256" key="4">
    <source>
        <dbReference type="ARBA" id="ARBA00022475"/>
    </source>
</evidence>
<dbReference type="InterPro" id="IPR005467">
    <property type="entry name" value="His_kinase_dom"/>
</dbReference>
<evidence type="ECO:0000256" key="3">
    <source>
        <dbReference type="ARBA" id="ARBA00012438"/>
    </source>
</evidence>
<evidence type="ECO:0000313" key="13">
    <source>
        <dbReference type="EMBL" id="CUP01910.1"/>
    </source>
</evidence>
<dbReference type="GO" id="GO:0006304">
    <property type="term" value="P:DNA modification"/>
    <property type="evidence" value="ECO:0007669"/>
    <property type="project" value="InterPro"/>
</dbReference>
<keyword evidence="9" id="KW-0902">Two-component regulatory system</keyword>
<dbReference type="EC" id="2.7.13.3" evidence="3"/>
<dbReference type="EMBL" id="CZBA01000001">
    <property type="protein sequence ID" value="CUP01910.1"/>
    <property type="molecule type" value="Genomic_DNA"/>
</dbReference>
<dbReference type="GO" id="GO:0016036">
    <property type="term" value="P:cellular response to phosphate starvation"/>
    <property type="evidence" value="ECO:0007669"/>
    <property type="project" value="TreeGrafter"/>
</dbReference>
<evidence type="ECO:0000259" key="12">
    <source>
        <dbReference type="PROSITE" id="PS50109"/>
    </source>
</evidence>
<gene>
    <name evidence="13" type="primary">graS_1</name>
    <name evidence="13" type="ORF">ERS852533_00002</name>
</gene>
<evidence type="ECO:0000256" key="11">
    <source>
        <dbReference type="SAM" id="Phobius"/>
    </source>
</evidence>
<comment type="catalytic activity">
    <reaction evidence="1">
        <text>ATP + protein L-histidine = ADP + protein N-phospho-L-histidine.</text>
        <dbReference type="EC" id="2.7.13.3"/>
    </reaction>
</comment>
<comment type="subcellular location">
    <subcellularLocation>
        <location evidence="2">Cell membrane</location>
        <topology evidence="2">Multi-pass membrane protein</topology>
    </subcellularLocation>
</comment>
<keyword evidence="8 11" id="KW-1133">Transmembrane helix</keyword>
<dbReference type="OrthoDB" id="9780487at2"/>
<evidence type="ECO:0000256" key="8">
    <source>
        <dbReference type="ARBA" id="ARBA00022989"/>
    </source>
</evidence>
<evidence type="ECO:0000256" key="7">
    <source>
        <dbReference type="ARBA" id="ARBA00022777"/>
    </source>
</evidence>
<organism evidence="13 14">
    <name type="scientific">Blautia obeum</name>
    <dbReference type="NCBI Taxonomy" id="40520"/>
    <lineage>
        <taxon>Bacteria</taxon>
        <taxon>Bacillati</taxon>
        <taxon>Bacillota</taxon>
        <taxon>Clostridia</taxon>
        <taxon>Lachnospirales</taxon>
        <taxon>Lachnospiraceae</taxon>
        <taxon>Blautia</taxon>
    </lineage>
</organism>
<evidence type="ECO:0000256" key="6">
    <source>
        <dbReference type="ARBA" id="ARBA00022692"/>
    </source>
</evidence>
<dbReference type="PANTHER" id="PTHR45453">
    <property type="entry name" value="PHOSPHATE REGULON SENSOR PROTEIN PHOR"/>
    <property type="match status" value="1"/>
</dbReference>
<keyword evidence="4" id="KW-1003">Cell membrane</keyword>
<dbReference type="GO" id="GO:0004721">
    <property type="term" value="F:phosphoprotein phosphatase activity"/>
    <property type="evidence" value="ECO:0007669"/>
    <property type="project" value="TreeGrafter"/>
</dbReference>
<evidence type="ECO:0000256" key="1">
    <source>
        <dbReference type="ARBA" id="ARBA00000085"/>
    </source>
</evidence>
<sequence>MNGKQYWKDKIPIFIINIVCMVLLSVFLFFVGNNVDSIAVILIIWTMLLAGVLTFTYHQRKRRLNRLVKMAEGLEEKYLLSEMLPEPEHAEEQVYFQLLKMASKSMLEQIGTVARERQEYREYIEQWIHEIKTPITAMKLLCENHKEPFTRELMRELEKTNRFTEQALYYARSEYTEKDYSVQEIRLFDVVHQAIADNKYLLLQNQVALETEESELTVYSDDKWLRFILDQLIVNAVKYSREHPVLHFYTKVQGDQIFLFVEDHGIGICANDLPRIFEKGFTGQNGRIRQNATGIGLYLCKRLCDKLGIGIAAQSGETGTTMILSFQINHFIHQVQG</sequence>
<evidence type="ECO:0000256" key="9">
    <source>
        <dbReference type="ARBA" id="ARBA00023012"/>
    </source>
</evidence>
<accession>A0A174JXP7</accession>
<evidence type="ECO:0000256" key="5">
    <source>
        <dbReference type="ARBA" id="ARBA00022679"/>
    </source>
</evidence>
<keyword evidence="5 13" id="KW-0808">Transferase</keyword>
<dbReference type="InterPro" id="IPR003594">
    <property type="entry name" value="HATPase_dom"/>
</dbReference>
<dbReference type="AlphaFoldDB" id="A0A174JXP7"/>
<proteinExistence type="predicted"/>
<dbReference type="PROSITE" id="PS50109">
    <property type="entry name" value="HIS_KIN"/>
    <property type="match status" value="1"/>
</dbReference>
<keyword evidence="6 11" id="KW-0812">Transmembrane</keyword>
<feature type="transmembrane region" description="Helical" evidence="11">
    <location>
        <begin position="38"/>
        <end position="57"/>
    </location>
</feature>
<dbReference type="GO" id="GO:0003677">
    <property type="term" value="F:DNA binding"/>
    <property type="evidence" value="ECO:0007669"/>
    <property type="project" value="InterPro"/>
</dbReference>
<dbReference type="Gene3D" id="3.30.565.10">
    <property type="entry name" value="Histidine kinase-like ATPase, C-terminal domain"/>
    <property type="match status" value="1"/>
</dbReference>
<dbReference type="SMART" id="SM00387">
    <property type="entry name" value="HATPase_c"/>
    <property type="match status" value="1"/>
</dbReference>
<dbReference type="InterPro" id="IPR036097">
    <property type="entry name" value="HisK_dim/P_sf"/>
</dbReference>
<dbReference type="PANTHER" id="PTHR45453:SF2">
    <property type="entry name" value="HISTIDINE KINASE"/>
    <property type="match status" value="1"/>
</dbReference>
<name>A0A174JXP7_9FIRM</name>
<dbReference type="Proteomes" id="UP000095413">
    <property type="component" value="Unassembled WGS sequence"/>
</dbReference>
<dbReference type="Pfam" id="PF02518">
    <property type="entry name" value="HATPase_c"/>
    <property type="match status" value="1"/>
</dbReference>
<feature type="domain" description="Histidine kinase" evidence="12">
    <location>
        <begin position="126"/>
        <end position="330"/>
    </location>
</feature>
<evidence type="ECO:0000313" key="14">
    <source>
        <dbReference type="Proteomes" id="UP000095413"/>
    </source>
</evidence>
<dbReference type="SUPFAM" id="SSF47384">
    <property type="entry name" value="Homodimeric domain of signal transducing histidine kinase"/>
    <property type="match status" value="1"/>
</dbReference>
<dbReference type="InterPro" id="IPR036890">
    <property type="entry name" value="HATPase_C_sf"/>
</dbReference>
<dbReference type="SUPFAM" id="SSF55874">
    <property type="entry name" value="ATPase domain of HSP90 chaperone/DNA topoisomerase II/histidine kinase"/>
    <property type="match status" value="1"/>
</dbReference>
<dbReference type="RefSeq" id="WP_055055116.1">
    <property type="nucleotide sequence ID" value="NZ_CZBA01000001.1"/>
</dbReference>